<dbReference type="RefSeq" id="XP_005712877.1">
    <property type="nucleotide sequence ID" value="XM_005712820.1"/>
</dbReference>
<dbReference type="AlphaFoldDB" id="R7Q4Y3"/>
<protein>
    <submittedName>
        <fullName evidence="1">Uncharacterized protein</fullName>
    </submittedName>
</protein>
<proteinExistence type="predicted"/>
<evidence type="ECO:0000313" key="2">
    <source>
        <dbReference type="Proteomes" id="UP000012073"/>
    </source>
</evidence>
<dbReference type="KEGG" id="ccp:CHC_T00001886001"/>
<keyword evidence="2" id="KW-1185">Reference proteome</keyword>
<reference evidence="2" key="1">
    <citation type="journal article" date="2013" name="Proc. Natl. Acad. Sci. U.S.A.">
        <title>Genome structure and metabolic features in the red seaweed Chondrus crispus shed light on evolution of the Archaeplastida.</title>
        <authorList>
            <person name="Collen J."/>
            <person name="Porcel B."/>
            <person name="Carre W."/>
            <person name="Ball S.G."/>
            <person name="Chaparro C."/>
            <person name="Tonon T."/>
            <person name="Barbeyron T."/>
            <person name="Michel G."/>
            <person name="Noel B."/>
            <person name="Valentin K."/>
            <person name="Elias M."/>
            <person name="Artiguenave F."/>
            <person name="Arun A."/>
            <person name="Aury J.M."/>
            <person name="Barbosa-Neto J.F."/>
            <person name="Bothwell J.H."/>
            <person name="Bouget F.Y."/>
            <person name="Brillet L."/>
            <person name="Cabello-Hurtado F."/>
            <person name="Capella-Gutierrez S."/>
            <person name="Charrier B."/>
            <person name="Cladiere L."/>
            <person name="Cock J.M."/>
            <person name="Coelho S.M."/>
            <person name="Colleoni C."/>
            <person name="Czjzek M."/>
            <person name="Da Silva C."/>
            <person name="Delage L."/>
            <person name="Denoeud F."/>
            <person name="Deschamps P."/>
            <person name="Dittami S.M."/>
            <person name="Gabaldon T."/>
            <person name="Gachon C.M."/>
            <person name="Groisillier A."/>
            <person name="Herve C."/>
            <person name="Jabbari K."/>
            <person name="Katinka M."/>
            <person name="Kloareg B."/>
            <person name="Kowalczyk N."/>
            <person name="Labadie K."/>
            <person name="Leblanc C."/>
            <person name="Lopez P.J."/>
            <person name="McLachlan D.H."/>
            <person name="Meslet-Cladiere L."/>
            <person name="Moustafa A."/>
            <person name="Nehr Z."/>
            <person name="Nyvall Collen P."/>
            <person name="Panaud O."/>
            <person name="Partensky F."/>
            <person name="Poulain J."/>
            <person name="Rensing S.A."/>
            <person name="Rousvoal S."/>
            <person name="Samson G."/>
            <person name="Symeonidi A."/>
            <person name="Weissenbach J."/>
            <person name="Zambounis A."/>
            <person name="Wincker P."/>
            <person name="Boyen C."/>
        </authorList>
    </citation>
    <scope>NUCLEOTIDE SEQUENCE [LARGE SCALE GENOMIC DNA]</scope>
    <source>
        <strain evidence="2">cv. Stackhouse</strain>
    </source>
</reference>
<gene>
    <name evidence="1" type="ORF">CHC_T00001886001</name>
</gene>
<dbReference type="Proteomes" id="UP000012073">
    <property type="component" value="Unassembled WGS sequence"/>
</dbReference>
<evidence type="ECO:0000313" key="1">
    <source>
        <dbReference type="EMBL" id="CDF33074.1"/>
    </source>
</evidence>
<organism evidence="1 2">
    <name type="scientific">Chondrus crispus</name>
    <name type="common">Carrageen Irish moss</name>
    <name type="synonym">Polymorpha crispa</name>
    <dbReference type="NCBI Taxonomy" id="2769"/>
    <lineage>
        <taxon>Eukaryota</taxon>
        <taxon>Rhodophyta</taxon>
        <taxon>Florideophyceae</taxon>
        <taxon>Rhodymeniophycidae</taxon>
        <taxon>Gigartinales</taxon>
        <taxon>Gigartinaceae</taxon>
        <taxon>Chondrus</taxon>
    </lineage>
</organism>
<dbReference type="EMBL" id="HG001632">
    <property type="protein sequence ID" value="CDF33074.1"/>
    <property type="molecule type" value="Genomic_DNA"/>
</dbReference>
<dbReference type="GeneID" id="17320587"/>
<dbReference type="Gramene" id="CDF33074">
    <property type="protein sequence ID" value="CDF33074"/>
    <property type="gene ID" value="CHC_T00001886001"/>
</dbReference>
<name>R7Q4Y3_CHOCR</name>
<sequence>MQCQTLTDIAPISRNNLRRLPLDPVISLSNINPYVLHTVVQMRMYLESSEALAEHGCRGAQASETCAGAWEGRSWPCKFYADSVTRETRERRDTHTHK</sequence>
<accession>R7Q4Y3</accession>